<keyword evidence="6" id="KW-1185">Reference proteome</keyword>
<dbReference type="AlphaFoldDB" id="A0A4R3YVM8"/>
<keyword evidence="2" id="KW-0808">Transferase</keyword>
<dbReference type="PANTHER" id="PTHR43320:SF2">
    <property type="entry name" value="2-DEHYDRO-3-DEOXYGLUCONOKINASE_2-DEHYDRO-3-DEOXYGALACTONOKINASE"/>
    <property type="match status" value="1"/>
</dbReference>
<comment type="caution">
    <text evidence="5">The sequence shown here is derived from an EMBL/GenBank/DDBJ whole genome shotgun (WGS) entry which is preliminary data.</text>
</comment>
<reference evidence="5 6" key="1">
    <citation type="submission" date="2019-03" db="EMBL/GenBank/DDBJ databases">
        <title>Genomic Encyclopedia of Type Strains, Phase IV (KMG-IV): sequencing the most valuable type-strain genomes for metagenomic binning, comparative biology and taxonomic classification.</title>
        <authorList>
            <person name="Goeker M."/>
        </authorList>
    </citation>
    <scope>NUCLEOTIDE SEQUENCE [LARGE SCALE GENOMIC DNA]</scope>
    <source>
        <strain evidence="5 6">DSM 29487</strain>
    </source>
</reference>
<sequence>MKILAFGEVMMRMMPSDYKTLTQVNELEFLFTGTGVNILSGLYQMGEDVSLLTRLPDNAVGKAASANIRKLGINDHYIVYGDNHIGIYFLEKGIGNRASQVTYLNRKDSSFGHSQLSDYDLSCLDGQDALHICGISLAMNNNVREVAFKLAKEAKRRGIKVIFDCNFRPSLWNENERKNVKSIYEDMLQLADIVFAGYKDATLLLEMNVDHNLPLKQQLELLLKQMCHDYHIEAILGTIRQDETLSGYMMSKDVFTMSQEYSLTVYDRVGGGDGFAAGAIYGYLHNMPSAKLVDYATVSGVLAHTTYGDSPIVSREQIIDFMENGRSDIKR</sequence>
<dbReference type="InterPro" id="IPR029056">
    <property type="entry name" value="Ribokinase-like"/>
</dbReference>
<name>A0A4R3YVM8_9FIRM</name>
<evidence type="ECO:0000256" key="2">
    <source>
        <dbReference type="ARBA" id="ARBA00022679"/>
    </source>
</evidence>
<keyword evidence="3 5" id="KW-0418">Kinase</keyword>
<dbReference type="GO" id="GO:0016301">
    <property type="term" value="F:kinase activity"/>
    <property type="evidence" value="ECO:0007669"/>
    <property type="project" value="UniProtKB-KW"/>
</dbReference>
<evidence type="ECO:0000313" key="5">
    <source>
        <dbReference type="EMBL" id="TCV96516.1"/>
    </source>
</evidence>
<comment type="similarity">
    <text evidence="1">Belongs to the carbohydrate kinase PfkB family.</text>
</comment>
<dbReference type="SUPFAM" id="SSF53613">
    <property type="entry name" value="Ribokinase-like"/>
    <property type="match status" value="1"/>
</dbReference>
<organism evidence="5 6">
    <name type="scientific">Longibaculum muris</name>
    <dbReference type="NCBI Taxonomy" id="1796628"/>
    <lineage>
        <taxon>Bacteria</taxon>
        <taxon>Bacillati</taxon>
        <taxon>Bacillota</taxon>
        <taxon>Erysipelotrichia</taxon>
        <taxon>Erysipelotrichales</taxon>
        <taxon>Coprobacillaceae</taxon>
        <taxon>Longibaculum</taxon>
    </lineage>
</organism>
<feature type="domain" description="Carbohydrate kinase PfkB" evidence="4">
    <location>
        <begin position="2"/>
        <end position="310"/>
    </location>
</feature>
<evidence type="ECO:0000256" key="3">
    <source>
        <dbReference type="ARBA" id="ARBA00022777"/>
    </source>
</evidence>
<dbReference type="Gene3D" id="3.40.1190.20">
    <property type="match status" value="1"/>
</dbReference>
<dbReference type="Proteomes" id="UP000295515">
    <property type="component" value="Unassembled WGS sequence"/>
</dbReference>
<evidence type="ECO:0000256" key="1">
    <source>
        <dbReference type="ARBA" id="ARBA00010688"/>
    </source>
</evidence>
<protein>
    <submittedName>
        <fullName evidence="5">2-dehydro-3-deoxygluconokinase</fullName>
    </submittedName>
</protein>
<dbReference type="PANTHER" id="PTHR43320">
    <property type="entry name" value="SUGAR KINASE"/>
    <property type="match status" value="1"/>
</dbReference>
<accession>A0A4R3YVM8</accession>
<dbReference type="Pfam" id="PF00294">
    <property type="entry name" value="PfkB"/>
    <property type="match status" value="1"/>
</dbReference>
<dbReference type="EMBL" id="SMCQ01000016">
    <property type="protein sequence ID" value="TCV96516.1"/>
    <property type="molecule type" value="Genomic_DNA"/>
</dbReference>
<dbReference type="RefSeq" id="WP_066443522.1">
    <property type="nucleotide sequence ID" value="NZ_JANKBF010000009.1"/>
</dbReference>
<dbReference type="CDD" id="cd01166">
    <property type="entry name" value="KdgK"/>
    <property type="match status" value="1"/>
</dbReference>
<dbReference type="InterPro" id="IPR011611">
    <property type="entry name" value="PfkB_dom"/>
</dbReference>
<evidence type="ECO:0000259" key="4">
    <source>
        <dbReference type="Pfam" id="PF00294"/>
    </source>
</evidence>
<dbReference type="GeneID" id="98915929"/>
<dbReference type="InterPro" id="IPR052700">
    <property type="entry name" value="Carb_kinase_PfkB-like"/>
</dbReference>
<evidence type="ECO:0000313" key="6">
    <source>
        <dbReference type="Proteomes" id="UP000295515"/>
    </source>
</evidence>
<proteinExistence type="inferred from homology"/>
<gene>
    <name evidence="5" type="ORF">EDD60_11612</name>
</gene>